<keyword evidence="2" id="KW-1185">Reference proteome</keyword>
<keyword evidence="1" id="KW-0808">Transferase</keyword>
<proteinExistence type="predicted"/>
<dbReference type="InterPro" id="IPR029044">
    <property type="entry name" value="Nucleotide-diphossugar_trans"/>
</dbReference>
<dbReference type="InterPro" id="IPR018641">
    <property type="entry name" value="Trfase_1_rSAM/seldom-assoc"/>
</dbReference>
<organism evidence="1 2">
    <name type="scientific">Formosa sediminum</name>
    <dbReference type="NCBI Taxonomy" id="2594004"/>
    <lineage>
        <taxon>Bacteria</taxon>
        <taxon>Pseudomonadati</taxon>
        <taxon>Bacteroidota</taxon>
        <taxon>Flavobacteriia</taxon>
        <taxon>Flavobacteriales</taxon>
        <taxon>Flavobacteriaceae</taxon>
        <taxon>Formosa</taxon>
    </lineage>
</organism>
<dbReference type="Pfam" id="PF09837">
    <property type="entry name" value="DUF2064"/>
    <property type="match status" value="1"/>
</dbReference>
<dbReference type="KEGG" id="fop:FNB79_06240"/>
<gene>
    <name evidence="1" type="ORF">FNB79_06240</name>
</gene>
<dbReference type="PANTHER" id="PTHR36529">
    <property type="entry name" value="SLL1095 PROTEIN"/>
    <property type="match status" value="1"/>
</dbReference>
<sequence>MGFLTSNDNETNDDALATFHFPTSKKALIIFARNPELGKCKTRLAQTIGDEYALDIYKTLLEHTAQISSNVNADKFVFYSEHIHKNDTWDDNIFRKKLQQGENLGERMSNAFKELFQNNYQKVVIIGSDILDLSSQIINHAFNSLDENDTVIGPAKDGGYYLLGMKTLHQEVFQNKDWGTATVLENTLENLSNKSVYLLEELNDIDTFEDIKDYPQLKKYSIHYD</sequence>
<dbReference type="NCBIfam" id="TIGR04282">
    <property type="entry name" value="glyco_like_cofC"/>
    <property type="match status" value="1"/>
</dbReference>
<name>A0A516GPY7_9FLAO</name>
<dbReference type="GO" id="GO:0016740">
    <property type="term" value="F:transferase activity"/>
    <property type="evidence" value="ECO:0007669"/>
    <property type="project" value="UniProtKB-KW"/>
</dbReference>
<dbReference type="EMBL" id="CP041637">
    <property type="protein sequence ID" value="QDO93594.1"/>
    <property type="molecule type" value="Genomic_DNA"/>
</dbReference>
<dbReference type="OrthoDB" id="9798250at2"/>
<protein>
    <submittedName>
        <fullName evidence="1">Glycosyltransferase</fullName>
    </submittedName>
</protein>
<evidence type="ECO:0000313" key="1">
    <source>
        <dbReference type="EMBL" id="QDO93594.1"/>
    </source>
</evidence>
<dbReference type="Proteomes" id="UP000319209">
    <property type="component" value="Chromosome"/>
</dbReference>
<dbReference type="RefSeq" id="WP_143380496.1">
    <property type="nucleotide sequence ID" value="NZ_CP041637.1"/>
</dbReference>
<evidence type="ECO:0000313" key="2">
    <source>
        <dbReference type="Proteomes" id="UP000319209"/>
    </source>
</evidence>
<dbReference type="AlphaFoldDB" id="A0A516GPY7"/>
<reference evidence="1 2" key="1">
    <citation type="submission" date="2019-07" db="EMBL/GenBank/DDBJ databases">
        <title>Genome sequencing for Formosa sp. PS13.</title>
        <authorList>
            <person name="Park S.-J."/>
        </authorList>
    </citation>
    <scope>NUCLEOTIDE SEQUENCE [LARGE SCALE GENOMIC DNA]</scope>
    <source>
        <strain evidence="1 2">PS13</strain>
    </source>
</reference>
<dbReference type="SUPFAM" id="SSF53448">
    <property type="entry name" value="Nucleotide-diphospho-sugar transferases"/>
    <property type="match status" value="1"/>
</dbReference>
<dbReference type="PANTHER" id="PTHR36529:SF1">
    <property type="entry name" value="GLYCOSYLTRANSFERASE"/>
    <property type="match status" value="1"/>
</dbReference>
<accession>A0A516GPY7</accession>
<dbReference type="Gene3D" id="3.90.550.10">
    <property type="entry name" value="Spore Coat Polysaccharide Biosynthesis Protein SpsA, Chain A"/>
    <property type="match status" value="1"/>
</dbReference>